<reference evidence="2 3" key="1">
    <citation type="submission" date="2023-08" db="EMBL/GenBank/DDBJ databases">
        <title>Black Yeasts Isolated from many extreme environments.</title>
        <authorList>
            <person name="Coleine C."/>
            <person name="Stajich J.E."/>
            <person name="Selbmann L."/>
        </authorList>
    </citation>
    <scope>NUCLEOTIDE SEQUENCE [LARGE SCALE GENOMIC DNA]</scope>
    <source>
        <strain evidence="2 3">CCFEE 536</strain>
    </source>
</reference>
<evidence type="ECO:0000313" key="2">
    <source>
        <dbReference type="EMBL" id="KAK5277427.1"/>
    </source>
</evidence>
<keyword evidence="3" id="KW-1185">Reference proteome</keyword>
<evidence type="ECO:0000313" key="3">
    <source>
        <dbReference type="Proteomes" id="UP001357485"/>
    </source>
</evidence>
<evidence type="ECO:0000256" key="1">
    <source>
        <dbReference type="SAM" id="MobiDB-lite"/>
    </source>
</evidence>
<feature type="region of interest" description="Disordered" evidence="1">
    <location>
        <begin position="1"/>
        <end position="24"/>
    </location>
</feature>
<dbReference type="Proteomes" id="UP001357485">
    <property type="component" value="Unassembled WGS sequence"/>
</dbReference>
<name>A0ABR0M2F6_9PEZI</name>
<feature type="compositionally biased region" description="Basic and acidic residues" evidence="1">
    <location>
        <begin position="39"/>
        <end position="49"/>
    </location>
</feature>
<organism evidence="2 3">
    <name type="scientific">Cryomyces antarcticus</name>
    <dbReference type="NCBI Taxonomy" id="329879"/>
    <lineage>
        <taxon>Eukaryota</taxon>
        <taxon>Fungi</taxon>
        <taxon>Dikarya</taxon>
        <taxon>Ascomycota</taxon>
        <taxon>Pezizomycotina</taxon>
        <taxon>Dothideomycetes</taxon>
        <taxon>Dothideomycetes incertae sedis</taxon>
        <taxon>Cryomyces</taxon>
    </lineage>
</organism>
<dbReference type="EMBL" id="JAVRRA010002641">
    <property type="protein sequence ID" value="KAK5277427.1"/>
    <property type="molecule type" value="Genomic_DNA"/>
</dbReference>
<protein>
    <submittedName>
        <fullName evidence="2">Uncharacterized protein</fullName>
    </submittedName>
</protein>
<feature type="compositionally biased region" description="Polar residues" evidence="1">
    <location>
        <begin position="78"/>
        <end position="93"/>
    </location>
</feature>
<accession>A0ABR0M2F6</accession>
<feature type="region of interest" description="Disordered" evidence="1">
    <location>
        <begin position="39"/>
        <end position="93"/>
    </location>
</feature>
<comment type="caution">
    <text evidence="2">The sequence shown here is derived from an EMBL/GenBank/DDBJ whole genome shotgun (WGS) entry which is preliminary data.</text>
</comment>
<proteinExistence type="predicted"/>
<sequence length="93" mass="10017">MTMPTPAEAKEAPAARRKKPPGVTLQDIHAALAEREQMLIDETDSREAAQNETDGEYGNDKSTVDGRPSFHGTGEVIQYTSEVTGSNTQPTVS</sequence>
<gene>
    <name evidence="2" type="ORF">LTR16_009797</name>
</gene>